<evidence type="ECO:0000256" key="5">
    <source>
        <dbReference type="ARBA" id="ARBA00022927"/>
    </source>
</evidence>
<dbReference type="Gene3D" id="1.25.10.10">
    <property type="entry name" value="Leucine-rich Repeat Variant"/>
    <property type="match status" value="1"/>
</dbReference>
<evidence type="ECO:0000256" key="3">
    <source>
        <dbReference type="ARBA" id="ARBA00022490"/>
    </source>
</evidence>
<dbReference type="SUPFAM" id="SSF48371">
    <property type="entry name" value="ARM repeat"/>
    <property type="match status" value="1"/>
</dbReference>
<keyword evidence="7" id="KW-1185">Reference proteome</keyword>
<protein>
    <submittedName>
        <fullName evidence="6">Uncharacterized protein</fullName>
    </submittedName>
</protein>
<comment type="subcellular location">
    <subcellularLocation>
        <location evidence="1">Cytoplasm</location>
    </subcellularLocation>
</comment>
<evidence type="ECO:0000256" key="1">
    <source>
        <dbReference type="ARBA" id="ARBA00004496"/>
    </source>
</evidence>
<sequence>MPVLLKSSEAAVQKRCIASSSETLFNKLCYNIVPALVKSLTKGTGVEILESLDECMKVSGAILEEEDIKFFLVQKMEVLIKSPSISRSKMVDTTDQEPVEEENLKEEKISDKAADCLSTLIGTQKYCLSSLVDKLLPLIQLMWENDKTAKERNIALRVFREVAIRFQGKAFKGLTKSLEDQFSTCMDENPEVNEILAKAIGIFVEFGGSVSESVIRGHPKALDKEYVMARDAAVASLGKIFEFNDLLIEKAYSHFLFLRSMAKEAFLFYHEGKELKESLKQDLTLWLSHLPMRSNRNEAKVVHHQLCLLFERSEKNLLGRNNDNLSEIFRVYAEAHPILHCKVAYILHLFDIFVHSTYHENSSFLQILLAGKKLATEQTMNQMITQLKRLRNKLLDDHWKSSMSSLEPHLQKKLESVLST</sequence>
<organism evidence="6 7">
    <name type="scientific">Dovyalis caffra</name>
    <dbReference type="NCBI Taxonomy" id="77055"/>
    <lineage>
        <taxon>Eukaryota</taxon>
        <taxon>Viridiplantae</taxon>
        <taxon>Streptophyta</taxon>
        <taxon>Embryophyta</taxon>
        <taxon>Tracheophyta</taxon>
        <taxon>Spermatophyta</taxon>
        <taxon>Magnoliopsida</taxon>
        <taxon>eudicotyledons</taxon>
        <taxon>Gunneridae</taxon>
        <taxon>Pentapetalae</taxon>
        <taxon>rosids</taxon>
        <taxon>fabids</taxon>
        <taxon>Malpighiales</taxon>
        <taxon>Salicaceae</taxon>
        <taxon>Flacourtieae</taxon>
        <taxon>Dovyalis</taxon>
    </lineage>
</organism>
<evidence type="ECO:0000256" key="4">
    <source>
        <dbReference type="ARBA" id="ARBA00022737"/>
    </source>
</evidence>
<dbReference type="GO" id="GO:0005737">
    <property type="term" value="C:cytoplasm"/>
    <property type="evidence" value="ECO:0007669"/>
    <property type="project" value="UniProtKB-SubCell"/>
</dbReference>
<evidence type="ECO:0000313" key="6">
    <source>
        <dbReference type="EMBL" id="CAK7324141.1"/>
    </source>
</evidence>
<keyword evidence="4" id="KW-0677">Repeat</keyword>
<keyword evidence="3" id="KW-0963">Cytoplasm</keyword>
<dbReference type="GO" id="GO:0006606">
    <property type="term" value="P:protein import into nucleus"/>
    <property type="evidence" value="ECO:0007669"/>
    <property type="project" value="InterPro"/>
</dbReference>
<dbReference type="InterPro" id="IPR016024">
    <property type="entry name" value="ARM-type_fold"/>
</dbReference>
<accession>A0AAV1QVU7</accession>
<dbReference type="AlphaFoldDB" id="A0AAV1QVU7"/>
<reference evidence="6 7" key="1">
    <citation type="submission" date="2024-01" db="EMBL/GenBank/DDBJ databases">
        <authorList>
            <person name="Waweru B."/>
        </authorList>
    </citation>
    <scope>NUCLEOTIDE SEQUENCE [LARGE SCALE GENOMIC DNA]</scope>
</reference>
<keyword evidence="2" id="KW-0813">Transport</keyword>
<dbReference type="PANTHER" id="PTHR10527">
    <property type="entry name" value="IMPORTIN BETA"/>
    <property type="match status" value="1"/>
</dbReference>
<evidence type="ECO:0000313" key="7">
    <source>
        <dbReference type="Proteomes" id="UP001314170"/>
    </source>
</evidence>
<keyword evidence="5" id="KW-0653">Protein transport</keyword>
<gene>
    <name evidence="6" type="ORF">DCAF_LOCUS1778</name>
</gene>
<dbReference type="Proteomes" id="UP001314170">
    <property type="component" value="Unassembled WGS sequence"/>
</dbReference>
<dbReference type="InterPro" id="IPR011989">
    <property type="entry name" value="ARM-like"/>
</dbReference>
<proteinExistence type="predicted"/>
<name>A0AAV1QVU7_9ROSI</name>
<comment type="caution">
    <text evidence="6">The sequence shown here is derived from an EMBL/GenBank/DDBJ whole genome shotgun (WGS) entry which is preliminary data.</text>
</comment>
<evidence type="ECO:0000256" key="2">
    <source>
        <dbReference type="ARBA" id="ARBA00022448"/>
    </source>
</evidence>
<dbReference type="InterPro" id="IPR040122">
    <property type="entry name" value="Importin_beta"/>
</dbReference>
<dbReference type="EMBL" id="CAWUPB010000246">
    <property type="protein sequence ID" value="CAK7324141.1"/>
    <property type="molecule type" value="Genomic_DNA"/>
</dbReference>